<proteinExistence type="predicted"/>
<protein>
    <submittedName>
        <fullName evidence="5">AraC family transcriptional regulator</fullName>
    </submittedName>
</protein>
<keyword evidence="6" id="KW-1185">Reference proteome</keyword>
<accession>A0ABS2TME1</accession>
<dbReference type="Pfam" id="PF12833">
    <property type="entry name" value="HTH_18"/>
    <property type="match status" value="1"/>
</dbReference>
<dbReference type="EMBL" id="JADKYB010000004">
    <property type="protein sequence ID" value="MBM9504510.1"/>
    <property type="molecule type" value="Genomic_DNA"/>
</dbReference>
<feature type="domain" description="HTH araC/xylS-type" evidence="4">
    <location>
        <begin position="212"/>
        <end position="313"/>
    </location>
</feature>
<comment type="caution">
    <text evidence="5">The sequence shown here is derived from an EMBL/GenBank/DDBJ whole genome shotgun (WGS) entry which is preliminary data.</text>
</comment>
<reference evidence="5 6" key="1">
    <citation type="submission" date="2021-01" db="EMBL/GenBank/DDBJ databases">
        <title>Streptomyces acididurans sp. nov., isolated from a peat swamp forest soil.</title>
        <authorList>
            <person name="Chantavorakit T."/>
            <person name="Duangmal K."/>
        </authorList>
    </citation>
    <scope>NUCLEOTIDE SEQUENCE [LARGE SCALE GENOMIC DNA]</scope>
    <source>
        <strain evidence="5 6">KK5PA1</strain>
    </source>
</reference>
<evidence type="ECO:0000256" key="2">
    <source>
        <dbReference type="ARBA" id="ARBA00023125"/>
    </source>
</evidence>
<keyword evidence="3" id="KW-0804">Transcription</keyword>
<name>A0ABS2TME1_9ACTN</name>
<dbReference type="PROSITE" id="PS01124">
    <property type="entry name" value="HTH_ARAC_FAMILY_2"/>
    <property type="match status" value="1"/>
</dbReference>
<organism evidence="5 6">
    <name type="scientific">Actinacidiphila acididurans</name>
    <dbReference type="NCBI Taxonomy" id="2784346"/>
    <lineage>
        <taxon>Bacteria</taxon>
        <taxon>Bacillati</taxon>
        <taxon>Actinomycetota</taxon>
        <taxon>Actinomycetes</taxon>
        <taxon>Kitasatosporales</taxon>
        <taxon>Streptomycetaceae</taxon>
        <taxon>Actinacidiphila</taxon>
    </lineage>
</organism>
<dbReference type="SMART" id="SM00342">
    <property type="entry name" value="HTH_ARAC"/>
    <property type="match status" value="1"/>
</dbReference>
<dbReference type="Gene3D" id="1.10.10.60">
    <property type="entry name" value="Homeodomain-like"/>
    <property type="match status" value="1"/>
</dbReference>
<evidence type="ECO:0000313" key="5">
    <source>
        <dbReference type="EMBL" id="MBM9504510.1"/>
    </source>
</evidence>
<keyword evidence="2" id="KW-0238">DNA-binding</keyword>
<dbReference type="Pfam" id="PF14525">
    <property type="entry name" value="AraC_binding_2"/>
    <property type="match status" value="1"/>
</dbReference>
<dbReference type="InterPro" id="IPR035418">
    <property type="entry name" value="AraC-bd_2"/>
</dbReference>
<dbReference type="Proteomes" id="UP000749040">
    <property type="component" value="Unassembled WGS sequence"/>
</dbReference>
<keyword evidence="1" id="KW-0805">Transcription regulation</keyword>
<evidence type="ECO:0000313" key="6">
    <source>
        <dbReference type="Proteomes" id="UP000749040"/>
    </source>
</evidence>
<sequence length="336" mass="37947">MDAYRVTEPRSEAGARPAELQEFWADYSRQALFADHRFPAGTIGQRRAARQESGLYALHTFVSPVDHHARRTPLHVRREPDDDYRLLLLTSGQITFRQETSEAVTLPGVARFATAGRPLEFSMENAQGFILRVPYEAVSDRLGKRCPLAIELDVEHGLGRLVMDMLGSLYRERDYLTADEFNATCDRLTELFAMMVLSDHRTVEGNVSEINSMIRRYVREHSGDRTLSLSGMARALGWSQRQLQIAMSRVDTSYREVVREERLEAARRQLADPALQQRSVEEIARRAGYPSGNALSMAFRGRHGESPREYRQRMITARQLGISVPPPGSPDSGIAG</sequence>
<dbReference type="InterPro" id="IPR018060">
    <property type="entry name" value="HTH_AraC"/>
</dbReference>
<dbReference type="InterPro" id="IPR009057">
    <property type="entry name" value="Homeodomain-like_sf"/>
</dbReference>
<dbReference type="SUPFAM" id="SSF46689">
    <property type="entry name" value="Homeodomain-like"/>
    <property type="match status" value="1"/>
</dbReference>
<evidence type="ECO:0000259" key="4">
    <source>
        <dbReference type="PROSITE" id="PS01124"/>
    </source>
</evidence>
<evidence type="ECO:0000256" key="3">
    <source>
        <dbReference type="ARBA" id="ARBA00023163"/>
    </source>
</evidence>
<dbReference type="InterPro" id="IPR050204">
    <property type="entry name" value="AraC_XylS_family_regulators"/>
</dbReference>
<gene>
    <name evidence="5" type="ORF">ITX44_08170</name>
</gene>
<dbReference type="PANTHER" id="PTHR46796:SF6">
    <property type="entry name" value="ARAC SUBFAMILY"/>
    <property type="match status" value="1"/>
</dbReference>
<dbReference type="RefSeq" id="WP_205356397.1">
    <property type="nucleotide sequence ID" value="NZ_JADKYB010000004.1"/>
</dbReference>
<evidence type="ECO:0000256" key="1">
    <source>
        <dbReference type="ARBA" id="ARBA00023015"/>
    </source>
</evidence>
<dbReference type="PANTHER" id="PTHR46796">
    <property type="entry name" value="HTH-TYPE TRANSCRIPTIONAL ACTIVATOR RHAS-RELATED"/>
    <property type="match status" value="1"/>
</dbReference>